<sequence>MAQQFSVKWLTIMDLSNCQYLARTPDFSTVPKLERLILEGCKRLSEVHPTIGGLQHLVLLNLKGCESVESLPFSISLESLKTLVLSGCLKLKWIPEFMVNMENLSELHLDGTAISKLPESIQHLSSLILLNLRGCKKVVQSLPKYLPQSLKFIDARDCPITPMLTNFPKNCAIWTSEYGFSFIDFGNSVKDVDDHINLKYIEDQIYHGEPFEIHFDHIIGIPDWCGHSRRGSSVTITVSDPKDERSDLQVTGCGIQLISQQGAASSSSTCCCCDDDFEVLLRRAAVAAAVARRAAVAAQRATLAVYDFKERLQRAAADDFEEDDFKELLQRAVADDFEELLRCVAADARRAAATRCANVVTNDFEELLQRVAADARRTVATAARRVAADDFEELLRRAVAAAQRAAVAEYYFEDILGHAANAAAGDYAERLRHAATAADNFVKFPLGFVKEALQHSQFSGKLNKASHLLQALVSMERSDLKVKGCGIQLISQQGVAMFARDLTQATAHTAQRATLRADAAFTDFKFLLHRAATVDDDFEVFLRRAAAAAVAAAGARRAAAGARRAAAAARRVAAAARRVVAAAAARRVVAAAAAQHDVAAVYDCKVLLRCVATANDDLDLLLQRAADDDFEVLLRRAVTNAARRAATNDFEVLLGHVAADARHAAAVAAQRVVVAADDVKELLRRAAAAALRAAVAEYYFEDILGHAVDAIVDAAAERLRHATAAADNFASQFVEEALRHLQFQSKQSKQPRIGDSKPANPVHQSHLLAAMADMRTRSYQYPRLVREFGHNFLHAK</sequence>
<dbReference type="SUPFAM" id="SSF52058">
    <property type="entry name" value="L domain-like"/>
    <property type="match status" value="1"/>
</dbReference>
<keyword evidence="2" id="KW-1185">Reference proteome</keyword>
<protein>
    <submittedName>
        <fullName evidence="1">Uncharacterized protein</fullName>
    </submittedName>
</protein>
<dbReference type="EMBL" id="JBEDUW010000006">
    <property type="protein sequence ID" value="KAK9924373.1"/>
    <property type="molecule type" value="Genomic_DNA"/>
</dbReference>
<dbReference type="InterPro" id="IPR032675">
    <property type="entry name" value="LRR_dom_sf"/>
</dbReference>
<dbReference type="InterPro" id="IPR050715">
    <property type="entry name" value="LRR-SigEffector_domain"/>
</dbReference>
<evidence type="ECO:0000313" key="2">
    <source>
        <dbReference type="Proteomes" id="UP001457282"/>
    </source>
</evidence>
<evidence type="ECO:0000313" key="1">
    <source>
        <dbReference type="EMBL" id="KAK9924373.1"/>
    </source>
</evidence>
<dbReference type="AlphaFoldDB" id="A0AAW1WL63"/>
<organism evidence="1 2">
    <name type="scientific">Rubus argutus</name>
    <name type="common">Southern blackberry</name>
    <dbReference type="NCBI Taxonomy" id="59490"/>
    <lineage>
        <taxon>Eukaryota</taxon>
        <taxon>Viridiplantae</taxon>
        <taxon>Streptophyta</taxon>
        <taxon>Embryophyta</taxon>
        <taxon>Tracheophyta</taxon>
        <taxon>Spermatophyta</taxon>
        <taxon>Magnoliopsida</taxon>
        <taxon>eudicotyledons</taxon>
        <taxon>Gunneridae</taxon>
        <taxon>Pentapetalae</taxon>
        <taxon>rosids</taxon>
        <taxon>fabids</taxon>
        <taxon>Rosales</taxon>
        <taxon>Rosaceae</taxon>
        <taxon>Rosoideae</taxon>
        <taxon>Rosoideae incertae sedis</taxon>
        <taxon>Rubus</taxon>
    </lineage>
</organism>
<reference evidence="1 2" key="1">
    <citation type="journal article" date="2023" name="G3 (Bethesda)">
        <title>A chromosome-length genome assembly and annotation of blackberry (Rubus argutus, cv. 'Hillquist').</title>
        <authorList>
            <person name="Bruna T."/>
            <person name="Aryal R."/>
            <person name="Dudchenko O."/>
            <person name="Sargent D.J."/>
            <person name="Mead D."/>
            <person name="Buti M."/>
            <person name="Cavallini A."/>
            <person name="Hytonen T."/>
            <person name="Andres J."/>
            <person name="Pham M."/>
            <person name="Weisz D."/>
            <person name="Mascagni F."/>
            <person name="Usai G."/>
            <person name="Natali L."/>
            <person name="Bassil N."/>
            <person name="Fernandez G.E."/>
            <person name="Lomsadze A."/>
            <person name="Armour M."/>
            <person name="Olukolu B."/>
            <person name="Poorten T."/>
            <person name="Britton C."/>
            <person name="Davik J."/>
            <person name="Ashrafi H."/>
            <person name="Aiden E.L."/>
            <person name="Borodovsky M."/>
            <person name="Worthington M."/>
        </authorList>
    </citation>
    <scope>NUCLEOTIDE SEQUENCE [LARGE SCALE GENOMIC DNA]</scope>
    <source>
        <strain evidence="1">PI 553951</strain>
    </source>
</reference>
<dbReference type="Proteomes" id="UP001457282">
    <property type="component" value="Unassembled WGS sequence"/>
</dbReference>
<dbReference type="PANTHER" id="PTHR45752:SF195">
    <property type="entry name" value="LEUCINE-RICH REPEAT (LRR) FAMILY PROTEIN-RELATED"/>
    <property type="match status" value="1"/>
</dbReference>
<dbReference type="PANTHER" id="PTHR45752">
    <property type="entry name" value="LEUCINE-RICH REPEAT-CONTAINING"/>
    <property type="match status" value="1"/>
</dbReference>
<accession>A0AAW1WL63</accession>
<gene>
    <name evidence="1" type="ORF">M0R45_032743</name>
</gene>
<name>A0AAW1WL63_RUBAR</name>
<proteinExistence type="predicted"/>
<dbReference type="Gene3D" id="3.80.10.10">
    <property type="entry name" value="Ribonuclease Inhibitor"/>
    <property type="match status" value="1"/>
</dbReference>
<comment type="caution">
    <text evidence="1">The sequence shown here is derived from an EMBL/GenBank/DDBJ whole genome shotgun (WGS) entry which is preliminary data.</text>
</comment>